<dbReference type="SMART" id="SM00530">
    <property type="entry name" value="HTH_XRE"/>
    <property type="match status" value="1"/>
</dbReference>
<dbReference type="CDD" id="cd00093">
    <property type="entry name" value="HTH_XRE"/>
    <property type="match status" value="1"/>
</dbReference>
<reference evidence="4" key="1">
    <citation type="journal article" date="2021" name="Proc. Natl. Acad. Sci. U.S.A.">
        <title>A Catalog of Tens of Thousands of Viruses from Human Metagenomes Reveals Hidden Associations with Chronic Diseases.</title>
        <authorList>
            <person name="Tisza M.J."/>
            <person name="Buck C.B."/>
        </authorList>
    </citation>
    <scope>NUCLEOTIDE SEQUENCE</scope>
    <source>
        <strain evidence="4">Ctbxa26</strain>
    </source>
</reference>
<evidence type="ECO:0000256" key="2">
    <source>
        <dbReference type="SAM" id="MobiDB-lite"/>
    </source>
</evidence>
<evidence type="ECO:0000313" key="4">
    <source>
        <dbReference type="EMBL" id="DAG05242.1"/>
    </source>
</evidence>
<proteinExistence type="predicted"/>
<dbReference type="InterPro" id="IPR001387">
    <property type="entry name" value="Cro/C1-type_HTH"/>
</dbReference>
<dbReference type="SUPFAM" id="SSF47413">
    <property type="entry name" value="lambda repressor-like DNA-binding domains"/>
    <property type="match status" value="1"/>
</dbReference>
<name>A0A8S5VEQ3_9CAUD</name>
<feature type="domain" description="HTH cro/C1-type" evidence="3">
    <location>
        <begin position="5"/>
        <end position="60"/>
    </location>
</feature>
<feature type="region of interest" description="Disordered" evidence="2">
    <location>
        <begin position="185"/>
        <end position="205"/>
    </location>
</feature>
<keyword evidence="1" id="KW-0238">DNA-binding</keyword>
<dbReference type="GO" id="GO:0003677">
    <property type="term" value="F:DNA binding"/>
    <property type="evidence" value="ECO:0007669"/>
    <property type="project" value="UniProtKB-KW"/>
</dbReference>
<evidence type="ECO:0000256" key="1">
    <source>
        <dbReference type="ARBA" id="ARBA00023125"/>
    </source>
</evidence>
<evidence type="ECO:0000259" key="3">
    <source>
        <dbReference type="SMART" id="SM00530"/>
    </source>
</evidence>
<sequence>MICEALYKKRKAKGMTRKELARAVGVSEAIIRNWENGVTAIPTEYLWSLCRVFRCSPTAFIYLDNKSFNWYADNYNLSNGIEDFFIANPDLMNMVLWMVNEWDGNFEMLTLMAYYYCNLSKYERSHISYITGAMYNLKYNNIPKTPMQDLAYKRLKDYFGEWHKLIGHEIKKPLEDEIKWAIDGKKGQAQSGRTKPRANGEVNSK</sequence>
<dbReference type="PANTHER" id="PTHR46558:SF11">
    <property type="entry name" value="HTH-TYPE TRANSCRIPTIONAL REGULATOR XRE"/>
    <property type="match status" value="1"/>
</dbReference>
<dbReference type="Pfam" id="PF01381">
    <property type="entry name" value="HTH_3"/>
    <property type="match status" value="1"/>
</dbReference>
<accession>A0A8S5VEQ3</accession>
<dbReference type="PANTHER" id="PTHR46558">
    <property type="entry name" value="TRACRIPTIONAL REGULATORY PROTEIN-RELATED-RELATED"/>
    <property type="match status" value="1"/>
</dbReference>
<dbReference type="Gene3D" id="1.10.260.40">
    <property type="entry name" value="lambda repressor-like DNA-binding domains"/>
    <property type="match status" value="1"/>
</dbReference>
<dbReference type="InterPro" id="IPR010982">
    <property type="entry name" value="Lambda_DNA-bd_dom_sf"/>
</dbReference>
<protein>
    <submittedName>
        <fullName evidence="4">Helix-turn-helix XRE-family like protein</fullName>
    </submittedName>
</protein>
<dbReference type="EMBL" id="BK016254">
    <property type="protein sequence ID" value="DAG05242.1"/>
    <property type="molecule type" value="Genomic_DNA"/>
</dbReference>
<organism evidence="4">
    <name type="scientific">Siphoviridae sp. ctbxa26</name>
    <dbReference type="NCBI Taxonomy" id="2825568"/>
    <lineage>
        <taxon>Viruses</taxon>
        <taxon>Duplodnaviria</taxon>
        <taxon>Heunggongvirae</taxon>
        <taxon>Uroviricota</taxon>
        <taxon>Caudoviricetes</taxon>
    </lineage>
</organism>